<accession>A0A918QGI8</accession>
<keyword evidence="3 8" id="KW-0812">Transmembrane</keyword>
<keyword evidence="4 8" id="KW-1133">Transmembrane helix</keyword>
<protein>
    <recommendedName>
        <fullName evidence="9">Integral membrane bound transporter domain-containing protein</fullName>
    </recommendedName>
</protein>
<evidence type="ECO:0000313" key="11">
    <source>
        <dbReference type="Proteomes" id="UP000634660"/>
    </source>
</evidence>
<dbReference type="InterPro" id="IPR049453">
    <property type="entry name" value="Memb_transporter_dom"/>
</dbReference>
<gene>
    <name evidence="10" type="ORF">GCM10010371_01370</name>
</gene>
<comment type="similarity">
    <text evidence="6">Belongs to the YccS/YhfK family.</text>
</comment>
<keyword evidence="2" id="KW-1003">Cell membrane</keyword>
<feature type="domain" description="Integral membrane bound transporter" evidence="9">
    <location>
        <begin position="250"/>
        <end position="371"/>
    </location>
</feature>
<evidence type="ECO:0000256" key="2">
    <source>
        <dbReference type="ARBA" id="ARBA00022475"/>
    </source>
</evidence>
<feature type="transmembrane region" description="Helical" evidence="8">
    <location>
        <begin position="180"/>
        <end position="200"/>
    </location>
</feature>
<evidence type="ECO:0000256" key="7">
    <source>
        <dbReference type="SAM" id="MobiDB-lite"/>
    </source>
</evidence>
<evidence type="ECO:0000259" key="9">
    <source>
        <dbReference type="Pfam" id="PF13515"/>
    </source>
</evidence>
<dbReference type="EMBL" id="BMVX01000001">
    <property type="protein sequence ID" value="GGZ46040.1"/>
    <property type="molecule type" value="Genomic_DNA"/>
</dbReference>
<feature type="transmembrane region" description="Helical" evidence="8">
    <location>
        <begin position="66"/>
        <end position="85"/>
    </location>
</feature>
<evidence type="ECO:0000256" key="5">
    <source>
        <dbReference type="ARBA" id="ARBA00023136"/>
    </source>
</evidence>
<dbReference type="AlphaFoldDB" id="A0A918QGI8"/>
<name>A0A918QGI8_9ACTN</name>
<organism evidence="10 11">
    <name type="scientific">Streptomyces subrutilus</name>
    <dbReference type="NCBI Taxonomy" id="36818"/>
    <lineage>
        <taxon>Bacteria</taxon>
        <taxon>Bacillati</taxon>
        <taxon>Actinomycetota</taxon>
        <taxon>Actinomycetes</taxon>
        <taxon>Kitasatosporales</taxon>
        <taxon>Streptomycetaceae</taxon>
        <taxon>Streptomyces</taxon>
    </lineage>
</organism>
<evidence type="ECO:0000256" key="8">
    <source>
        <dbReference type="SAM" id="Phobius"/>
    </source>
</evidence>
<evidence type="ECO:0000256" key="1">
    <source>
        <dbReference type="ARBA" id="ARBA00004651"/>
    </source>
</evidence>
<feature type="transmembrane region" description="Helical" evidence="8">
    <location>
        <begin position="329"/>
        <end position="352"/>
    </location>
</feature>
<dbReference type="Proteomes" id="UP000634660">
    <property type="component" value="Unassembled WGS sequence"/>
</dbReference>
<dbReference type="PANTHER" id="PTHR30509">
    <property type="entry name" value="P-HYDROXYBENZOIC ACID EFFLUX PUMP SUBUNIT-RELATED"/>
    <property type="match status" value="1"/>
</dbReference>
<dbReference type="Pfam" id="PF13515">
    <property type="entry name" value="FUSC_2"/>
    <property type="match status" value="1"/>
</dbReference>
<evidence type="ECO:0000256" key="6">
    <source>
        <dbReference type="ARBA" id="ARBA00043993"/>
    </source>
</evidence>
<comment type="subcellular location">
    <subcellularLocation>
        <location evidence="1">Cell membrane</location>
        <topology evidence="1">Multi-pass membrane protein</topology>
    </subcellularLocation>
</comment>
<dbReference type="GO" id="GO:0005886">
    <property type="term" value="C:plasma membrane"/>
    <property type="evidence" value="ECO:0007669"/>
    <property type="project" value="UniProtKB-SubCell"/>
</dbReference>
<comment type="caution">
    <text evidence="10">The sequence shown here is derived from an EMBL/GenBank/DDBJ whole genome shotgun (WGS) entry which is preliminary data.</text>
</comment>
<feature type="transmembrane region" description="Helical" evidence="8">
    <location>
        <begin position="137"/>
        <end position="168"/>
    </location>
</feature>
<reference evidence="10" key="1">
    <citation type="journal article" date="2014" name="Int. J. Syst. Evol. Microbiol.">
        <title>Complete genome sequence of Corynebacterium casei LMG S-19264T (=DSM 44701T), isolated from a smear-ripened cheese.</title>
        <authorList>
            <consortium name="US DOE Joint Genome Institute (JGI-PGF)"/>
            <person name="Walter F."/>
            <person name="Albersmeier A."/>
            <person name="Kalinowski J."/>
            <person name="Ruckert C."/>
        </authorList>
    </citation>
    <scope>NUCLEOTIDE SEQUENCE</scope>
    <source>
        <strain evidence="10">JCM 4834</strain>
    </source>
</reference>
<feature type="transmembrane region" description="Helical" evidence="8">
    <location>
        <begin position="286"/>
        <end position="309"/>
    </location>
</feature>
<feature type="transmembrane region" description="Helical" evidence="8">
    <location>
        <begin position="359"/>
        <end position="377"/>
    </location>
</feature>
<dbReference type="PANTHER" id="PTHR30509:SF9">
    <property type="entry name" value="MULTIDRUG RESISTANCE PROTEIN MDTO"/>
    <property type="match status" value="1"/>
</dbReference>
<keyword evidence="5 8" id="KW-0472">Membrane</keyword>
<sequence length="516" mass="54441">MPGSPGARRPRARPAARPEPGPAIRRTPGTAPGPGPGLLRSLGPGVRGLAALYLLRERDGRYDRHLALGMAAMVGVPVLAGAVAGRTDQAVVVSLGAWLASLAEPRATPAGRLRQLLFRSALLTGTTWVGPLVGDRLWAVLLASAVLCLLAPLAAFGVTPLIALVMATGPQPVAGTREHLLLFGAGTLWAAAILLVPFLGGPYGTPPPERPEPPPRAPGPCAELRRAVAVGDPRVRYAVRICVCFTATYAALTLLDVPHAGWALIGIATTLRPSWGATRTRIAKRLVGLVLGCALAVALLALTSGRPLAEAVALTVCAGIARPMRGWNYGFWPVFGTPVLLLLTDFTAHVVWSDVLQRLANNALGAGLAAVTVLYLWPARAERRIPERLQTLLETHARFLERVATVAQYGPAPARERRVRVAEQAAGELRAALDGLDRPHPDAAAALAAADRLRSAVTAYRPYETSGLPARELRRGAARLDTVAARLTGMELGTTGEAARRALEEARARVPERPLP</sequence>
<evidence type="ECO:0000256" key="3">
    <source>
        <dbReference type="ARBA" id="ARBA00022692"/>
    </source>
</evidence>
<feature type="region of interest" description="Disordered" evidence="7">
    <location>
        <begin position="1"/>
        <end position="39"/>
    </location>
</feature>
<feature type="transmembrane region" description="Helical" evidence="8">
    <location>
        <begin position="237"/>
        <end position="265"/>
    </location>
</feature>
<proteinExistence type="inferred from homology"/>
<evidence type="ECO:0000256" key="4">
    <source>
        <dbReference type="ARBA" id="ARBA00022989"/>
    </source>
</evidence>
<evidence type="ECO:0000313" key="10">
    <source>
        <dbReference type="EMBL" id="GGZ46040.1"/>
    </source>
</evidence>
<reference evidence="10" key="2">
    <citation type="submission" date="2020-09" db="EMBL/GenBank/DDBJ databases">
        <authorList>
            <person name="Sun Q."/>
            <person name="Ohkuma M."/>
        </authorList>
    </citation>
    <scope>NUCLEOTIDE SEQUENCE</scope>
    <source>
        <strain evidence="10">JCM 4834</strain>
    </source>
</reference>